<evidence type="ECO:0000313" key="2">
    <source>
        <dbReference type="EMBL" id="GGF16643.1"/>
    </source>
</evidence>
<dbReference type="EMBL" id="BMEL01000001">
    <property type="protein sequence ID" value="GGF16643.1"/>
    <property type="molecule type" value="Genomic_DNA"/>
</dbReference>
<keyword evidence="3" id="KW-1185">Reference proteome</keyword>
<sequence length="63" mass="7510">MIYAYIIPLFVLAAFFLSIFFLFNLIAKIILFSFLLIIMFLPFLVIYKEEVRDKEPVTQKESK</sequence>
<feature type="transmembrane region" description="Helical" evidence="1">
    <location>
        <begin position="29"/>
        <end position="47"/>
    </location>
</feature>
<dbReference type="AlphaFoldDB" id="A0A917B2Y0"/>
<reference evidence="2" key="1">
    <citation type="journal article" date="2014" name="Int. J. Syst. Evol. Microbiol.">
        <title>Complete genome sequence of Corynebacterium casei LMG S-19264T (=DSM 44701T), isolated from a smear-ripened cheese.</title>
        <authorList>
            <consortium name="US DOE Joint Genome Institute (JGI-PGF)"/>
            <person name="Walter F."/>
            <person name="Albersmeier A."/>
            <person name="Kalinowski J."/>
            <person name="Ruckert C."/>
        </authorList>
    </citation>
    <scope>NUCLEOTIDE SEQUENCE</scope>
    <source>
        <strain evidence="2">CGMCC 1.12153</strain>
    </source>
</reference>
<feature type="transmembrane region" description="Helical" evidence="1">
    <location>
        <begin position="5"/>
        <end position="23"/>
    </location>
</feature>
<protein>
    <submittedName>
        <fullName evidence="2">Uncharacterized protein</fullName>
    </submittedName>
</protein>
<reference evidence="2" key="2">
    <citation type="submission" date="2020-09" db="EMBL/GenBank/DDBJ databases">
        <authorList>
            <person name="Sun Q."/>
            <person name="Zhou Y."/>
        </authorList>
    </citation>
    <scope>NUCLEOTIDE SEQUENCE</scope>
    <source>
        <strain evidence="2">CGMCC 1.12153</strain>
    </source>
</reference>
<proteinExistence type="predicted"/>
<keyword evidence="1" id="KW-1133">Transmembrane helix</keyword>
<organism evidence="2 3">
    <name type="scientific">Halobacillus andaensis</name>
    <dbReference type="NCBI Taxonomy" id="1176239"/>
    <lineage>
        <taxon>Bacteria</taxon>
        <taxon>Bacillati</taxon>
        <taxon>Bacillota</taxon>
        <taxon>Bacilli</taxon>
        <taxon>Bacillales</taxon>
        <taxon>Bacillaceae</taxon>
        <taxon>Halobacillus</taxon>
    </lineage>
</organism>
<dbReference type="RefSeq" id="WP_188376724.1">
    <property type="nucleotide sequence ID" value="NZ_BMEL01000001.1"/>
</dbReference>
<gene>
    <name evidence="2" type="ORF">GCM10010954_14070</name>
</gene>
<comment type="caution">
    <text evidence="2">The sequence shown here is derived from an EMBL/GenBank/DDBJ whole genome shotgun (WGS) entry which is preliminary data.</text>
</comment>
<evidence type="ECO:0000256" key="1">
    <source>
        <dbReference type="SAM" id="Phobius"/>
    </source>
</evidence>
<name>A0A917B2Y0_HALAA</name>
<accession>A0A917B2Y0</accession>
<evidence type="ECO:0000313" key="3">
    <source>
        <dbReference type="Proteomes" id="UP000660110"/>
    </source>
</evidence>
<dbReference type="Proteomes" id="UP000660110">
    <property type="component" value="Unassembled WGS sequence"/>
</dbReference>
<keyword evidence="1" id="KW-0812">Transmembrane</keyword>
<keyword evidence="1" id="KW-0472">Membrane</keyword>